<dbReference type="InterPro" id="IPR016181">
    <property type="entry name" value="Acyl_CoA_acyltransferase"/>
</dbReference>
<comment type="similarity">
    <text evidence="3">Belongs to the acetyltransferase family. RimJ subfamily.</text>
</comment>
<dbReference type="PANTHER" id="PTHR43792:SF8">
    <property type="entry name" value="[RIBOSOMAL PROTEIN US5]-ALANINE N-ACETYLTRANSFERASE"/>
    <property type="match status" value="1"/>
</dbReference>
<protein>
    <submittedName>
        <fullName evidence="5">GNAT family N-acetyltransferase</fullName>
    </submittedName>
</protein>
<feature type="domain" description="N-acetyltransferase" evidence="4">
    <location>
        <begin position="2"/>
        <end position="162"/>
    </location>
</feature>
<dbReference type="Proteomes" id="UP001149140">
    <property type="component" value="Unassembled WGS sequence"/>
</dbReference>
<dbReference type="PANTHER" id="PTHR43792">
    <property type="entry name" value="GNAT FAMILY, PUTATIVE (AFU_ORTHOLOGUE AFUA_3G00765)-RELATED-RELATED"/>
    <property type="match status" value="1"/>
</dbReference>
<comment type="caution">
    <text evidence="5">The sequence shown here is derived from an EMBL/GenBank/DDBJ whole genome shotgun (WGS) entry which is preliminary data.</text>
</comment>
<organism evidence="5 6">
    <name type="scientific">Solirubrobacter ginsenosidimutans</name>
    <dbReference type="NCBI Taxonomy" id="490573"/>
    <lineage>
        <taxon>Bacteria</taxon>
        <taxon>Bacillati</taxon>
        <taxon>Actinomycetota</taxon>
        <taxon>Thermoleophilia</taxon>
        <taxon>Solirubrobacterales</taxon>
        <taxon>Solirubrobacteraceae</taxon>
        <taxon>Solirubrobacter</taxon>
    </lineage>
</organism>
<dbReference type="PROSITE" id="PS51186">
    <property type="entry name" value="GNAT"/>
    <property type="match status" value="1"/>
</dbReference>
<dbReference type="InterPro" id="IPR000182">
    <property type="entry name" value="GNAT_dom"/>
</dbReference>
<evidence type="ECO:0000313" key="6">
    <source>
        <dbReference type="Proteomes" id="UP001149140"/>
    </source>
</evidence>
<dbReference type="SUPFAM" id="SSF55729">
    <property type="entry name" value="Acyl-CoA N-acyltransferases (Nat)"/>
    <property type="match status" value="1"/>
</dbReference>
<name>A0A9X3MWJ7_9ACTN</name>
<dbReference type="Gene3D" id="3.40.630.30">
    <property type="match status" value="1"/>
</dbReference>
<evidence type="ECO:0000313" key="5">
    <source>
        <dbReference type="EMBL" id="MDA0162560.1"/>
    </source>
</evidence>
<keyword evidence="2" id="KW-0012">Acyltransferase</keyword>
<dbReference type="RefSeq" id="WP_270041801.1">
    <property type="nucleotide sequence ID" value="NZ_JAPDOD010000019.1"/>
</dbReference>
<dbReference type="AlphaFoldDB" id="A0A9X3MWJ7"/>
<proteinExistence type="inferred from homology"/>
<evidence type="ECO:0000256" key="3">
    <source>
        <dbReference type="ARBA" id="ARBA00038502"/>
    </source>
</evidence>
<evidence type="ECO:0000259" key="4">
    <source>
        <dbReference type="PROSITE" id="PS51186"/>
    </source>
</evidence>
<keyword evidence="6" id="KW-1185">Reference proteome</keyword>
<sequence length="173" mass="19392">MPRVELTTPGPDDESDFIAAMAASADVHRPWLFPPTTPEAYRDYLERLAGDRKYGFLARRVEDGALVGWFNVSDIVRGALQGANLSYGGVAAHRRQGYMSEALGLVLHEAFVTLDLHRLEANIQPGNVGSLALVRRAGFQLEGFSPGYLKIDGAWRDHERWALRSEAWRSRRR</sequence>
<accession>A0A9X3MWJ7</accession>
<dbReference type="GO" id="GO:0005737">
    <property type="term" value="C:cytoplasm"/>
    <property type="evidence" value="ECO:0007669"/>
    <property type="project" value="TreeGrafter"/>
</dbReference>
<dbReference type="Pfam" id="PF13302">
    <property type="entry name" value="Acetyltransf_3"/>
    <property type="match status" value="1"/>
</dbReference>
<dbReference type="EMBL" id="JAPDOD010000019">
    <property type="protein sequence ID" value="MDA0162560.1"/>
    <property type="molecule type" value="Genomic_DNA"/>
</dbReference>
<gene>
    <name evidence="5" type="ORF">OM076_19960</name>
</gene>
<dbReference type="InterPro" id="IPR051531">
    <property type="entry name" value="N-acetyltransferase"/>
</dbReference>
<dbReference type="GO" id="GO:0008999">
    <property type="term" value="F:protein-N-terminal-alanine acetyltransferase activity"/>
    <property type="evidence" value="ECO:0007669"/>
    <property type="project" value="TreeGrafter"/>
</dbReference>
<evidence type="ECO:0000256" key="2">
    <source>
        <dbReference type="ARBA" id="ARBA00023315"/>
    </source>
</evidence>
<reference evidence="5" key="1">
    <citation type="submission" date="2022-10" db="EMBL/GenBank/DDBJ databases">
        <title>The WGS of Solirubrobacter ginsenosidimutans DSM 21036.</title>
        <authorList>
            <person name="Jiang Z."/>
        </authorList>
    </citation>
    <scope>NUCLEOTIDE SEQUENCE</scope>
    <source>
        <strain evidence="5">DSM 21036</strain>
    </source>
</reference>
<keyword evidence="1" id="KW-0808">Transferase</keyword>
<evidence type="ECO:0000256" key="1">
    <source>
        <dbReference type="ARBA" id="ARBA00022679"/>
    </source>
</evidence>